<organism evidence="1 4">
    <name type="scientific">Saccharopolyspora kobensis</name>
    <dbReference type="NCBI Taxonomy" id="146035"/>
    <lineage>
        <taxon>Bacteria</taxon>
        <taxon>Bacillati</taxon>
        <taxon>Actinomycetota</taxon>
        <taxon>Actinomycetes</taxon>
        <taxon>Pseudonocardiales</taxon>
        <taxon>Pseudonocardiaceae</taxon>
        <taxon>Saccharopolyspora</taxon>
    </lineage>
</organism>
<gene>
    <name evidence="1" type="ORF">SAMN02982929_06644</name>
    <name evidence="2" type="ORF">SAMN05216506_113100</name>
</gene>
<evidence type="ECO:0000313" key="1">
    <source>
        <dbReference type="EMBL" id="SEG97102.1"/>
    </source>
</evidence>
<sequence>MDSREVIDTALGRGRGQWFRVRRQAAKHRQDVLIRYPHIAGDSTAPVAEHAASCGA</sequence>
<evidence type="ECO:0000313" key="3">
    <source>
        <dbReference type="Proteomes" id="UP000199690"/>
    </source>
</evidence>
<dbReference type="EMBL" id="FOME01000013">
    <property type="protein sequence ID" value="SFE66481.1"/>
    <property type="molecule type" value="Genomic_DNA"/>
</dbReference>
<keyword evidence="3" id="KW-1185">Reference proteome</keyword>
<dbReference type="EMBL" id="FNVB01000013">
    <property type="protein sequence ID" value="SEG97102.1"/>
    <property type="molecule type" value="Genomic_DNA"/>
</dbReference>
<dbReference type="Proteomes" id="UP000199690">
    <property type="component" value="Unassembled WGS sequence"/>
</dbReference>
<dbReference type="AlphaFoldDB" id="A0A1H6EH25"/>
<evidence type="ECO:0000313" key="2">
    <source>
        <dbReference type="EMBL" id="SFE66481.1"/>
    </source>
</evidence>
<proteinExistence type="predicted"/>
<accession>A0A1H6EH25</accession>
<accession>A0A1I2CDV0</accession>
<dbReference type="Proteomes" id="UP000236729">
    <property type="component" value="Unassembled WGS sequence"/>
</dbReference>
<reference evidence="1" key="2">
    <citation type="submission" date="2016-10" db="EMBL/GenBank/DDBJ databases">
        <authorList>
            <person name="de Groot N.N."/>
        </authorList>
    </citation>
    <scope>NUCLEOTIDE SEQUENCE [LARGE SCALE GENOMIC DNA]</scope>
    <source>
        <strain evidence="1">ATCC 20501</strain>
    </source>
</reference>
<protein>
    <submittedName>
        <fullName evidence="1">Uncharacterized protein</fullName>
    </submittedName>
</protein>
<name>A0A1H6EH25_9PSEU</name>
<reference evidence="3 4" key="1">
    <citation type="submission" date="2016-10" db="EMBL/GenBank/DDBJ databases">
        <authorList>
            <person name="Varghese N."/>
            <person name="Submissions S."/>
        </authorList>
    </citation>
    <scope>NUCLEOTIDE SEQUENCE [LARGE SCALE GENOMIC DNA]</scope>
    <source>
        <strain evidence="4">ATCC 20501</strain>
        <strain evidence="2 3">CGMCC 4.3529</strain>
    </source>
</reference>
<evidence type="ECO:0000313" key="4">
    <source>
        <dbReference type="Proteomes" id="UP000236729"/>
    </source>
</evidence>